<proteinExistence type="predicted"/>
<dbReference type="PROSITE" id="PS00108">
    <property type="entry name" value="PROTEIN_KINASE_ST"/>
    <property type="match status" value="1"/>
</dbReference>
<feature type="region of interest" description="Disordered" evidence="2">
    <location>
        <begin position="439"/>
        <end position="470"/>
    </location>
</feature>
<reference evidence="4" key="1">
    <citation type="submission" date="2014-07" db="EMBL/GenBank/DDBJ databases">
        <authorList>
            <person name="Martin A.A"/>
            <person name="De Silva N."/>
        </authorList>
    </citation>
    <scope>NUCLEOTIDE SEQUENCE</scope>
</reference>
<dbReference type="InterPro" id="IPR000719">
    <property type="entry name" value="Prot_kinase_dom"/>
</dbReference>
<dbReference type="InterPro" id="IPR050235">
    <property type="entry name" value="CK1_Ser-Thr_kinase"/>
</dbReference>
<reference evidence="5" key="2">
    <citation type="submission" date="2015-08" db="UniProtKB">
        <authorList>
            <consortium name="WormBaseParasite"/>
        </authorList>
    </citation>
    <scope>IDENTIFICATION</scope>
</reference>
<sequence>MISPVPAQKTCSSKSIKNEKRDNNKGDKPSSNEGNVPNNGAKMTISTEKTTNVGEKVPTVGAKLVSTNLDELNKGSKPSKGAYPEFDNLLGRRVKGWKAESIIGKGTYGVIYKCSRSNDVKNGQESKSFGALKAEVKKKDKHVSMKEVHILQILQTKPETKHHFPHVFEYGEKRNFKYLITTLYGRNLYDVLINTPGQTLKKNTWIRVIINVFEGLRLLHNTNIVHLDIKPANIILDYEGTKRYKNIIVRIIDFGLSKHVRYDCENKLIPANIEPESPIKENEGPIWVGSIFHCSPYIHKGYKPTYRDDIYSWLYLAMDLFKELPWSPADPEPQIVKKKLEATYDLYKGYLPPEFGDALRTIYNAKPNENIDYSLLKKELDRIMVYYNVSWDEPCQWEPNYNEKEVANKPMVIQLDKADLPNTVKDKIVEDDAPALRIKVQGVKPEKDNKPKNKKKTSFRKTSRKKNPFKKLLSIEKTKYDTEDCE</sequence>
<dbReference type="Gene3D" id="1.10.510.10">
    <property type="entry name" value="Transferase(Phosphotransferase) domain 1"/>
    <property type="match status" value="1"/>
</dbReference>
<evidence type="ECO:0000313" key="4">
    <source>
        <dbReference type="Proteomes" id="UP000035680"/>
    </source>
</evidence>
<feature type="region of interest" description="Disordered" evidence="2">
    <location>
        <begin position="1"/>
        <end position="49"/>
    </location>
</feature>
<protein>
    <recommendedName>
        <fullName evidence="1">non-specific serine/threonine protein kinase</fullName>
        <ecNumber evidence="1">2.7.11.1</ecNumber>
    </recommendedName>
</protein>
<dbReference type="SMART" id="SM00220">
    <property type="entry name" value="S_TKc"/>
    <property type="match status" value="1"/>
</dbReference>
<dbReference type="AlphaFoldDB" id="A0A0K0EZ97"/>
<dbReference type="WBParaSite" id="SVE_0185600.1">
    <property type="protein sequence ID" value="SVE_0185600.1"/>
    <property type="gene ID" value="SVE_0185600"/>
</dbReference>
<dbReference type="PROSITE" id="PS50011">
    <property type="entry name" value="PROTEIN_KINASE_DOM"/>
    <property type="match status" value="1"/>
</dbReference>
<feature type="domain" description="Protein kinase" evidence="3">
    <location>
        <begin position="97"/>
        <end position="387"/>
    </location>
</feature>
<feature type="compositionally biased region" description="Basic and acidic residues" evidence="2">
    <location>
        <begin position="16"/>
        <end position="30"/>
    </location>
</feature>
<dbReference type="GO" id="GO:0005524">
    <property type="term" value="F:ATP binding"/>
    <property type="evidence" value="ECO:0007669"/>
    <property type="project" value="InterPro"/>
</dbReference>
<feature type="compositionally biased region" description="Basic residues" evidence="2">
    <location>
        <begin position="452"/>
        <end position="469"/>
    </location>
</feature>
<organism evidence="4 5">
    <name type="scientific">Strongyloides venezuelensis</name>
    <name type="common">Threadworm</name>
    <dbReference type="NCBI Taxonomy" id="75913"/>
    <lineage>
        <taxon>Eukaryota</taxon>
        <taxon>Metazoa</taxon>
        <taxon>Ecdysozoa</taxon>
        <taxon>Nematoda</taxon>
        <taxon>Chromadorea</taxon>
        <taxon>Rhabditida</taxon>
        <taxon>Tylenchina</taxon>
        <taxon>Panagrolaimomorpha</taxon>
        <taxon>Strongyloidoidea</taxon>
        <taxon>Strongyloididae</taxon>
        <taxon>Strongyloides</taxon>
    </lineage>
</organism>
<accession>A0A0K0EZ97</accession>
<dbReference type="Proteomes" id="UP000035680">
    <property type="component" value="Unassembled WGS sequence"/>
</dbReference>
<dbReference type="SUPFAM" id="SSF56112">
    <property type="entry name" value="Protein kinase-like (PK-like)"/>
    <property type="match status" value="1"/>
</dbReference>
<evidence type="ECO:0000313" key="5">
    <source>
        <dbReference type="WBParaSite" id="SVE_0185600.1"/>
    </source>
</evidence>
<evidence type="ECO:0000256" key="1">
    <source>
        <dbReference type="ARBA" id="ARBA00012513"/>
    </source>
</evidence>
<dbReference type="STRING" id="75913.A0A0K0EZ97"/>
<dbReference type="InterPro" id="IPR011009">
    <property type="entry name" value="Kinase-like_dom_sf"/>
</dbReference>
<evidence type="ECO:0000259" key="3">
    <source>
        <dbReference type="PROSITE" id="PS50011"/>
    </source>
</evidence>
<evidence type="ECO:0000256" key="2">
    <source>
        <dbReference type="SAM" id="MobiDB-lite"/>
    </source>
</evidence>
<keyword evidence="4" id="KW-1185">Reference proteome</keyword>
<dbReference type="Pfam" id="PF00069">
    <property type="entry name" value="Pkinase"/>
    <property type="match status" value="1"/>
</dbReference>
<dbReference type="PANTHER" id="PTHR11909">
    <property type="entry name" value="CASEIN KINASE-RELATED"/>
    <property type="match status" value="1"/>
</dbReference>
<dbReference type="EC" id="2.7.11.1" evidence="1"/>
<name>A0A0K0EZ97_STRVS</name>
<dbReference type="GO" id="GO:0004674">
    <property type="term" value="F:protein serine/threonine kinase activity"/>
    <property type="evidence" value="ECO:0007669"/>
    <property type="project" value="UniProtKB-EC"/>
</dbReference>
<dbReference type="InterPro" id="IPR008271">
    <property type="entry name" value="Ser/Thr_kinase_AS"/>
</dbReference>